<evidence type="ECO:0000256" key="1">
    <source>
        <dbReference type="ARBA" id="ARBA00009437"/>
    </source>
</evidence>
<dbReference type="SUPFAM" id="SSF53850">
    <property type="entry name" value="Periplasmic binding protein-like II"/>
    <property type="match status" value="1"/>
</dbReference>
<dbReference type="GO" id="GO:0010628">
    <property type="term" value="P:positive regulation of gene expression"/>
    <property type="evidence" value="ECO:0007669"/>
    <property type="project" value="TreeGrafter"/>
</dbReference>
<feature type="domain" description="HTH lysR-type" evidence="5">
    <location>
        <begin position="1"/>
        <end position="58"/>
    </location>
</feature>
<dbReference type="OrthoDB" id="8479870at2"/>
<dbReference type="PRINTS" id="PR00039">
    <property type="entry name" value="HTHLYSR"/>
</dbReference>
<evidence type="ECO:0000256" key="3">
    <source>
        <dbReference type="ARBA" id="ARBA00023125"/>
    </source>
</evidence>
<evidence type="ECO:0000256" key="2">
    <source>
        <dbReference type="ARBA" id="ARBA00023015"/>
    </source>
</evidence>
<sequence length="325" mass="34594">METRDLQIFLAVATTGSITRAAEMCGCSQPSVTRTVKDLEAELGFDLLHRVGRGVVLSEAGIAFEGEARRMLSAFTELAERAKSIALGKGRTLEIATTSAIGTGLIPAALASMGADKLPEVHLAHFLPTTVSQQVRSGQSEIGFSSLPLDGPGLDLLRLYSASDVAALHKDDPLAKLDVVPLEAFSGKRLVTMLDPMRFMRQVSRAMAERGVKPGSVMRTNVAYVALHLVQDTGAVAIIDPVTSFTVPMRDVVIRPIDVSLPFHWGAIALRGAPLRPLATELVEAVERMALLKIPGLEILDPARAGDIITQSSARSGADRNGTTP</sequence>
<gene>
    <name evidence="6" type="ORF">GS660_08720</name>
</gene>
<evidence type="ECO:0000259" key="5">
    <source>
        <dbReference type="PROSITE" id="PS50931"/>
    </source>
</evidence>
<dbReference type="InterPro" id="IPR036390">
    <property type="entry name" value="WH_DNA-bd_sf"/>
</dbReference>
<dbReference type="Gene3D" id="3.40.190.290">
    <property type="match status" value="1"/>
</dbReference>
<dbReference type="Pfam" id="PF00126">
    <property type="entry name" value="HTH_1"/>
    <property type="match status" value="1"/>
</dbReference>
<dbReference type="Pfam" id="PF03466">
    <property type="entry name" value="LysR_substrate"/>
    <property type="match status" value="1"/>
</dbReference>
<keyword evidence="4" id="KW-0804">Transcription</keyword>
<dbReference type="GO" id="GO:0043565">
    <property type="term" value="F:sequence-specific DNA binding"/>
    <property type="evidence" value="ECO:0007669"/>
    <property type="project" value="TreeGrafter"/>
</dbReference>
<keyword evidence="3" id="KW-0238">DNA-binding</keyword>
<comment type="similarity">
    <text evidence="1">Belongs to the LysR transcriptional regulatory family.</text>
</comment>
<dbReference type="EMBL" id="WWNR01000004">
    <property type="protein sequence ID" value="MZQ89180.1"/>
    <property type="molecule type" value="Genomic_DNA"/>
</dbReference>
<proteinExistence type="inferred from homology"/>
<dbReference type="PROSITE" id="PS50931">
    <property type="entry name" value="HTH_LYSR"/>
    <property type="match status" value="1"/>
</dbReference>
<dbReference type="PANTHER" id="PTHR30427:SF1">
    <property type="entry name" value="TRANSCRIPTIONAL ACTIVATOR PROTEIN LYSR"/>
    <property type="match status" value="1"/>
</dbReference>
<dbReference type="Gene3D" id="1.10.10.10">
    <property type="entry name" value="Winged helix-like DNA-binding domain superfamily/Winged helix DNA-binding domain"/>
    <property type="match status" value="1"/>
</dbReference>
<dbReference type="InterPro" id="IPR036388">
    <property type="entry name" value="WH-like_DNA-bd_sf"/>
</dbReference>
<dbReference type="Proteomes" id="UP000477083">
    <property type="component" value="Unassembled WGS sequence"/>
</dbReference>
<reference evidence="6 7" key="1">
    <citation type="submission" date="2020-01" db="EMBL/GenBank/DDBJ databases">
        <title>Frigidibacter albus SP32T (=CGMCC 1.13995T).</title>
        <authorList>
            <person name="Liao X."/>
        </authorList>
    </citation>
    <scope>NUCLEOTIDE SEQUENCE [LARGE SCALE GENOMIC DNA]</scope>
    <source>
        <strain evidence="6 7">SP32</strain>
    </source>
</reference>
<evidence type="ECO:0000256" key="4">
    <source>
        <dbReference type="ARBA" id="ARBA00023163"/>
    </source>
</evidence>
<comment type="caution">
    <text evidence="6">The sequence shown here is derived from an EMBL/GenBank/DDBJ whole genome shotgun (WGS) entry which is preliminary data.</text>
</comment>
<dbReference type="GO" id="GO:0003700">
    <property type="term" value="F:DNA-binding transcription factor activity"/>
    <property type="evidence" value="ECO:0007669"/>
    <property type="project" value="InterPro"/>
</dbReference>
<dbReference type="InterPro" id="IPR000847">
    <property type="entry name" value="LysR_HTH_N"/>
</dbReference>
<dbReference type="FunFam" id="1.10.10.10:FF:000001">
    <property type="entry name" value="LysR family transcriptional regulator"/>
    <property type="match status" value="1"/>
</dbReference>
<evidence type="ECO:0000313" key="6">
    <source>
        <dbReference type="EMBL" id="MZQ89180.1"/>
    </source>
</evidence>
<organism evidence="6 7">
    <name type="scientific">Frigidibacter albus</name>
    <dbReference type="NCBI Taxonomy" id="1465486"/>
    <lineage>
        <taxon>Bacteria</taxon>
        <taxon>Pseudomonadati</taxon>
        <taxon>Pseudomonadota</taxon>
        <taxon>Alphaproteobacteria</taxon>
        <taxon>Rhodobacterales</taxon>
        <taxon>Paracoccaceae</taxon>
        <taxon>Frigidibacter</taxon>
    </lineage>
</organism>
<dbReference type="AlphaFoldDB" id="A0A6L8VJ25"/>
<dbReference type="RefSeq" id="WP_161345482.1">
    <property type="nucleotide sequence ID" value="NZ_BMGW01000004.1"/>
</dbReference>
<protein>
    <submittedName>
        <fullName evidence="6">LysR family transcriptional regulator</fullName>
    </submittedName>
</protein>
<keyword evidence="7" id="KW-1185">Reference proteome</keyword>
<dbReference type="SUPFAM" id="SSF46785">
    <property type="entry name" value="Winged helix' DNA-binding domain"/>
    <property type="match status" value="1"/>
</dbReference>
<evidence type="ECO:0000313" key="7">
    <source>
        <dbReference type="Proteomes" id="UP000477083"/>
    </source>
</evidence>
<dbReference type="PANTHER" id="PTHR30427">
    <property type="entry name" value="TRANSCRIPTIONAL ACTIVATOR PROTEIN LYSR"/>
    <property type="match status" value="1"/>
</dbReference>
<accession>A0A6L8VJ25</accession>
<dbReference type="InterPro" id="IPR005119">
    <property type="entry name" value="LysR_subst-bd"/>
</dbReference>
<name>A0A6L8VJ25_9RHOB</name>
<keyword evidence="2" id="KW-0805">Transcription regulation</keyword>